<organism evidence="4 5">
    <name type="scientific">Deinococcus yavapaiensis KR-236</name>
    <dbReference type="NCBI Taxonomy" id="694435"/>
    <lineage>
        <taxon>Bacteria</taxon>
        <taxon>Thermotogati</taxon>
        <taxon>Deinococcota</taxon>
        <taxon>Deinococci</taxon>
        <taxon>Deinococcales</taxon>
        <taxon>Deinococcaceae</taxon>
        <taxon>Deinococcus</taxon>
    </lineage>
</organism>
<evidence type="ECO:0000313" key="5">
    <source>
        <dbReference type="Proteomes" id="UP000248326"/>
    </source>
</evidence>
<dbReference type="InterPro" id="IPR027417">
    <property type="entry name" value="P-loop_NTPase"/>
</dbReference>
<feature type="domain" description="ABC transporter" evidence="3">
    <location>
        <begin position="247"/>
        <end position="470"/>
    </location>
</feature>
<dbReference type="PROSITE" id="PS00211">
    <property type="entry name" value="ABC_TRANSPORTER_1"/>
    <property type="match status" value="2"/>
</dbReference>
<dbReference type="Pfam" id="PF00005">
    <property type="entry name" value="ABC_tran"/>
    <property type="match status" value="2"/>
</dbReference>
<dbReference type="InterPro" id="IPR003439">
    <property type="entry name" value="ABC_transporter-like_ATP-bd"/>
</dbReference>
<reference evidence="4 5" key="1">
    <citation type="submission" date="2018-06" db="EMBL/GenBank/DDBJ databases">
        <title>Genomic Encyclopedia of Type Strains, Phase IV (KMG-IV): sequencing the most valuable type-strain genomes for metagenomic binning, comparative biology and taxonomic classification.</title>
        <authorList>
            <person name="Goeker M."/>
        </authorList>
    </citation>
    <scope>NUCLEOTIDE SEQUENCE [LARGE SCALE GENOMIC DNA]</scope>
    <source>
        <strain evidence="4 5">DSM 18048</strain>
    </source>
</reference>
<dbReference type="SUPFAM" id="SSF52540">
    <property type="entry name" value="P-loop containing nucleoside triphosphate hydrolases"/>
    <property type="match status" value="2"/>
</dbReference>
<dbReference type="PANTHER" id="PTHR43158">
    <property type="entry name" value="SKFA PEPTIDE EXPORT ATP-BINDING PROTEIN SKFE"/>
    <property type="match status" value="1"/>
</dbReference>
<protein>
    <submittedName>
        <fullName evidence="4">Molybdate transport system ATP-binding protein</fullName>
    </submittedName>
</protein>
<proteinExistence type="predicted"/>
<dbReference type="AlphaFoldDB" id="A0A318S1F1"/>
<evidence type="ECO:0000259" key="3">
    <source>
        <dbReference type="PROSITE" id="PS50893"/>
    </source>
</evidence>
<gene>
    <name evidence="4" type="ORF">DES52_11577</name>
</gene>
<evidence type="ECO:0000256" key="2">
    <source>
        <dbReference type="ARBA" id="ARBA00022840"/>
    </source>
</evidence>
<dbReference type="RefSeq" id="WP_170131107.1">
    <property type="nucleotide sequence ID" value="NZ_QJSX01000015.1"/>
</dbReference>
<keyword evidence="5" id="KW-1185">Reference proteome</keyword>
<dbReference type="GO" id="GO:0005524">
    <property type="term" value="F:ATP binding"/>
    <property type="evidence" value="ECO:0007669"/>
    <property type="project" value="UniProtKB-KW"/>
</dbReference>
<dbReference type="InterPro" id="IPR003593">
    <property type="entry name" value="AAA+_ATPase"/>
</dbReference>
<evidence type="ECO:0000313" key="4">
    <source>
        <dbReference type="EMBL" id="PYE51145.1"/>
    </source>
</evidence>
<dbReference type="Gene3D" id="3.40.50.300">
    <property type="entry name" value="P-loop containing nucleotide triphosphate hydrolases"/>
    <property type="match status" value="2"/>
</dbReference>
<dbReference type="PROSITE" id="PS50893">
    <property type="entry name" value="ABC_TRANSPORTER_2"/>
    <property type="match status" value="2"/>
</dbReference>
<evidence type="ECO:0000256" key="1">
    <source>
        <dbReference type="ARBA" id="ARBA00022741"/>
    </source>
</evidence>
<feature type="domain" description="ABC transporter" evidence="3">
    <location>
        <begin position="5"/>
        <end position="242"/>
    </location>
</feature>
<comment type="caution">
    <text evidence="4">The sequence shown here is derived from an EMBL/GenBank/DDBJ whole genome shotgun (WGS) entry which is preliminary data.</text>
</comment>
<keyword evidence="1" id="KW-0547">Nucleotide-binding</keyword>
<dbReference type="SMART" id="SM00382">
    <property type="entry name" value="AAA"/>
    <property type="match status" value="2"/>
</dbReference>
<dbReference type="PANTHER" id="PTHR43158:SF2">
    <property type="entry name" value="SKFA PEPTIDE EXPORT ATP-BINDING PROTEIN SKFE"/>
    <property type="match status" value="1"/>
</dbReference>
<dbReference type="EMBL" id="QJSX01000015">
    <property type="protein sequence ID" value="PYE51145.1"/>
    <property type="molecule type" value="Genomic_DNA"/>
</dbReference>
<accession>A0A318S1F1</accession>
<dbReference type="Proteomes" id="UP000248326">
    <property type="component" value="Unassembled WGS sequence"/>
</dbReference>
<dbReference type="InterPro" id="IPR017871">
    <property type="entry name" value="ABC_transporter-like_CS"/>
</dbReference>
<name>A0A318S1F1_9DEIO</name>
<sequence length="470" mass="50923">MSSLVRLENVNVALDGRNVLSNVTWSLQRGDVVVVTGPNGAGKSTFLKLLRGDLWPSGGTRTYAFDGKSTRSPLIARERVALVSPELADWYGKSEWVLSALDVVLSGLTGEKLPPFPRLALHEEAARRTIDRLGISHLAERDVRTLSQGQRRRVLLGRALVSRPEALLLDEFFEGVDAEGRAALREAVEGLGLTVVATTHRAEDVPRTATRFVEVGGEAVRERRGMPSSASSRPLGMRAVPGGAVLLAVENADVYRGETLVLQSVNFEWRAGQHWAIFGPNGAGKSTFARLLAGELYPASGTARRLDLPANASLEERRRHIAFVSAETQTELLRAAQLRERVTGADVIASGLFGTVGWTPVAEPSQAARIEDIAKRLGVAALLEREIEGLSYGQLKRLLLARALVGQARLLLLDEPFESLDATTKTALGVLLRERVAQGVHVALVVHHPSDLPDFVTNALHVDAGRVKFD</sequence>
<dbReference type="GO" id="GO:0016887">
    <property type="term" value="F:ATP hydrolysis activity"/>
    <property type="evidence" value="ECO:0007669"/>
    <property type="project" value="InterPro"/>
</dbReference>
<keyword evidence="2 4" id="KW-0067">ATP-binding</keyword>